<name>A0ABX1GQ55_9FLAO</name>
<proteinExistence type="predicted"/>
<protein>
    <submittedName>
        <fullName evidence="1">Uncharacterized protein</fullName>
    </submittedName>
</protein>
<accession>A0ABX1GQ55</accession>
<gene>
    <name evidence="1" type="ORF">HCU67_08880</name>
</gene>
<evidence type="ECO:0000313" key="1">
    <source>
        <dbReference type="EMBL" id="NKI32053.1"/>
    </source>
</evidence>
<organism evidence="1 2">
    <name type="scientific">Croceivirga thetidis</name>
    <dbReference type="NCBI Taxonomy" id="2721623"/>
    <lineage>
        <taxon>Bacteria</taxon>
        <taxon>Pseudomonadati</taxon>
        <taxon>Bacteroidota</taxon>
        <taxon>Flavobacteriia</taxon>
        <taxon>Flavobacteriales</taxon>
        <taxon>Flavobacteriaceae</taxon>
        <taxon>Croceivirga</taxon>
    </lineage>
</organism>
<reference evidence="1 2" key="1">
    <citation type="submission" date="2020-04" db="EMBL/GenBank/DDBJ databases">
        <authorList>
            <person name="Yoon J."/>
        </authorList>
    </citation>
    <scope>NUCLEOTIDE SEQUENCE [LARGE SCALE GENOMIC DNA]</scope>
    <source>
        <strain evidence="1 2">DJ-13</strain>
    </source>
</reference>
<comment type="caution">
    <text evidence="1">The sequence shown here is derived from an EMBL/GenBank/DDBJ whole genome shotgun (WGS) entry which is preliminary data.</text>
</comment>
<evidence type="ECO:0000313" key="2">
    <source>
        <dbReference type="Proteomes" id="UP000718451"/>
    </source>
</evidence>
<dbReference type="Proteomes" id="UP000718451">
    <property type="component" value="Unassembled WGS sequence"/>
</dbReference>
<dbReference type="EMBL" id="JAAWWL010000002">
    <property type="protein sequence ID" value="NKI32053.1"/>
    <property type="molecule type" value="Genomic_DNA"/>
</dbReference>
<keyword evidence="2" id="KW-1185">Reference proteome</keyword>
<sequence>MGCSSISVVNSWKNPEIVLFDANKVLIVGLTPDSSIQENFETKMQAEFERFGVASMRSIDLFDIEFTSSEKSEAELNEFEELLIQRDFDAILFTKVIGFESKKTLGQKIDDFAKTIYGSFQEDYLSNQKIYFEDEYRKEFMVYNLQTSLYCICVGKERELIWRGTLDVNDKKNMKRVLNEYVDFIVDSLQKENIIFRDALSYNASFGL</sequence>